<evidence type="ECO:0000256" key="13">
    <source>
        <dbReference type="RuleBase" id="RU361234"/>
    </source>
</evidence>
<dbReference type="PANTHER" id="PTHR11766">
    <property type="entry name" value="TYROSYL-TRNA SYNTHETASE"/>
    <property type="match status" value="1"/>
</dbReference>
<keyword evidence="5 13" id="KW-0547">Nucleotide-binding</keyword>
<dbReference type="Proteomes" id="UP000079169">
    <property type="component" value="Unplaced"/>
</dbReference>
<keyword evidence="3" id="KW-0963">Cytoplasm</keyword>
<dbReference type="SUPFAM" id="SSF52374">
    <property type="entry name" value="Nucleotidylyl transferase"/>
    <property type="match status" value="1"/>
</dbReference>
<comment type="catalytic activity">
    <reaction evidence="11 13">
        <text>tRNA(Tyr) + L-tyrosine + ATP = L-tyrosyl-tRNA(Tyr) + AMP + diphosphate + H(+)</text>
        <dbReference type="Rhea" id="RHEA:10220"/>
        <dbReference type="Rhea" id="RHEA-COMP:9706"/>
        <dbReference type="Rhea" id="RHEA-COMP:9707"/>
        <dbReference type="ChEBI" id="CHEBI:15378"/>
        <dbReference type="ChEBI" id="CHEBI:30616"/>
        <dbReference type="ChEBI" id="CHEBI:33019"/>
        <dbReference type="ChEBI" id="CHEBI:58315"/>
        <dbReference type="ChEBI" id="CHEBI:78442"/>
        <dbReference type="ChEBI" id="CHEBI:78536"/>
        <dbReference type="ChEBI" id="CHEBI:456215"/>
        <dbReference type="EC" id="6.1.1.1"/>
    </reaction>
</comment>
<feature type="domain" description="RNA-binding S4" evidence="14">
    <location>
        <begin position="358"/>
        <end position="419"/>
    </location>
</feature>
<dbReference type="Gene3D" id="3.40.50.620">
    <property type="entry name" value="HUPs"/>
    <property type="match status" value="1"/>
</dbReference>
<keyword evidence="7 12" id="KW-0694">RNA-binding</keyword>
<dbReference type="AlphaFoldDB" id="A0A1S4EIZ5"/>
<dbReference type="FunFam" id="3.40.50.620:FF:000061">
    <property type="entry name" value="Tyrosine--tRNA ligase"/>
    <property type="match status" value="1"/>
</dbReference>
<dbReference type="EC" id="6.1.1.1" evidence="2 13"/>
<dbReference type="OMA" id="TLVRMYH"/>
<dbReference type="InterPro" id="IPR002942">
    <property type="entry name" value="S4_RNA-bd"/>
</dbReference>
<dbReference type="InterPro" id="IPR014729">
    <property type="entry name" value="Rossmann-like_a/b/a_fold"/>
</dbReference>
<dbReference type="RefSeq" id="XP_017302180.1">
    <property type="nucleotide sequence ID" value="XM_017446691.2"/>
</dbReference>
<dbReference type="GeneID" id="108253179"/>
<evidence type="ECO:0000313" key="15">
    <source>
        <dbReference type="Proteomes" id="UP000079169"/>
    </source>
</evidence>
<name>A0A1S4EIZ5_DIACI</name>
<keyword evidence="9 13" id="KW-0030">Aminoacyl-tRNA synthetase</keyword>
<dbReference type="HAMAP" id="MF_02007">
    <property type="entry name" value="Tyr_tRNA_synth_type2"/>
    <property type="match status" value="1"/>
</dbReference>
<dbReference type="Gene3D" id="1.10.240.10">
    <property type="entry name" value="Tyrosyl-Transfer RNA Synthetase"/>
    <property type="match status" value="1"/>
</dbReference>
<proteinExistence type="inferred from homology"/>
<accession>A0A1S4EIZ5</accession>
<evidence type="ECO:0000259" key="14">
    <source>
        <dbReference type="SMART" id="SM00363"/>
    </source>
</evidence>
<dbReference type="CDD" id="cd00805">
    <property type="entry name" value="TyrRS_core"/>
    <property type="match status" value="1"/>
</dbReference>
<organism evidence="15 16">
    <name type="scientific">Diaphorina citri</name>
    <name type="common">Asian citrus psyllid</name>
    <dbReference type="NCBI Taxonomy" id="121845"/>
    <lineage>
        <taxon>Eukaryota</taxon>
        <taxon>Metazoa</taxon>
        <taxon>Ecdysozoa</taxon>
        <taxon>Arthropoda</taxon>
        <taxon>Hexapoda</taxon>
        <taxon>Insecta</taxon>
        <taxon>Pterygota</taxon>
        <taxon>Neoptera</taxon>
        <taxon>Paraneoptera</taxon>
        <taxon>Hemiptera</taxon>
        <taxon>Sternorrhyncha</taxon>
        <taxon>Psylloidea</taxon>
        <taxon>Psyllidae</taxon>
        <taxon>Diaphorininae</taxon>
        <taxon>Diaphorina</taxon>
    </lineage>
</organism>
<dbReference type="SMART" id="SM00363">
    <property type="entry name" value="S4"/>
    <property type="match status" value="1"/>
</dbReference>
<dbReference type="InterPro" id="IPR024088">
    <property type="entry name" value="Tyr-tRNA-ligase_bac-type"/>
</dbReference>
<keyword evidence="6 13" id="KW-0067">ATP-binding</keyword>
<evidence type="ECO:0000313" key="16">
    <source>
        <dbReference type="RefSeq" id="XP_017302180.1"/>
    </source>
</evidence>
<dbReference type="Pfam" id="PF01479">
    <property type="entry name" value="S4"/>
    <property type="match status" value="1"/>
</dbReference>
<evidence type="ECO:0000256" key="6">
    <source>
        <dbReference type="ARBA" id="ARBA00022840"/>
    </source>
</evidence>
<dbReference type="PANTHER" id="PTHR11766:SF1">
    <property type="entry name" value="TYROSINE--TRNA LIGASE"/>
    <property type="match status" value="1"/>
</dbReference>
<dbReference type="GO" id="GO:0005524">
    <property type="term" value="F:ATP binding"/>
    <property type="evidence" value="ECO:0007669"/>
    <property type="project" value="UniProtKB-KW"/>
</dbReference>
<dbReference type="NCBIfam" id="TIGR00234">
    <property type="entry name" value="tyrS"/>
    <property type="match status" value="1"/>
</dbReference>
<keyword evidence="4 13" id="KW-0436">Ligase</keyword>
<evidence type="ECO:0000256" key="11">
    <source>
        <dbReference type="ARBA" id="ARBA00048248"/>
    </source>
</evidence>
<dbReference type="InterPro" id="IPR024108">
    <property type="entry name" value="Tyr-tRNA-ligase_bac_2"/>
</dbReference>
<evidence type="ECO:0000256" key="9">
    <source>
        <dbReference type="ARBA" id="ARBA00023146"/>
    </source>
</evidence>
<dbReference type="InterPro" id="IPR002305">
    <property type="entry name" value="aa-tRNA-synth_Ic"/>
</dbReference>
<gene>
    <name evidence="16" type="primary">LOC108253179</name>
</gene>
<dbReference type="PROSITE" id="PS00178">
    <property type="entry name" value="AA_TRNA_LIGASE_I"/>
    <property type="match status" value="1"/>
</dbReference>
<dbReference type="CDD" id="cd00165">
    <property type="entry name" value="S4"/>
    <property type="match status" value="1"/>
</dbReference>
<dbReference type="SUPFAM" id="SSF55174">
    <property type="entry name" value="Alpha-L RNA-binding motif"/>
    <property type="match status" value="1"/>
</dbReference>
<keyword evidence="8 13" id="KW-0648">Protein biosynthesis</keyword>
<dbReference type="PRINTS" id="PR01040">
    <property type="entry name" value="TRNASYNTHTYR"/>
</dbReference>
<dbReference type="GO" id="GO:0003723">
    <property type="term" value="F:RNA binding"/>
    <property type="evidence" value="ECO:0007669"/>
    <property type="project" value="UniProtKB-KW"/>
</dbReference>
<dbReference type="Gene3D" id="3.10.290.10">
    <property type="entry name" value="RNA-binding S4 domain"/>
    <property type="match status" value="1"/>
</dbReference>
<dbReference type="InterPro" id="IPR036986">
    <property type="entry name" value="S4_RNA-bd_sf"/>
</dbReference>
<dbReference type="GO" id="GO:0005829">
    <property type="term" value="C:cytosol"/>
    <property type="evidence" value="ECO:0007669"/>
    <property type="project" value="TreeGrafter"/>
</dbReference>
<reference evidence="16" key="1">
    <citation type="submission" date="2025-08" db="UniProtKB">
        <authorList>
            <consortium name="RefSeq"/>
        </authorList>
    </citation>
    <scope>IDENTIFICATION</scope>
</reference>
<dbReference type="GO" id="GO:0004831">
    <property type="term" value="F:tyrosine-tRNA ligase activity"/>
    <property type="evidence" value="ECO:0007669"/>
    <property type="project" value="UniProtKB-EC"/>
</dbReference>
<sequence>MNSKLKYKIKNNSSIKPFLISDKIFNSLEIIKNGTKELLLEEELIKKLIRSENTNKPLRIKLGFDPTSPDIHLGHIIVLDKLHQLQNLGHQVIFLVGDFTAIIGDPTGKNITRPLLTDEQINFNAQTYFSQISLILDIEKTKICYNSKWCNKLSAKDIIKLTSYYNVARMMERDDFTKRYKNGISISIHEFLYPLIQGYDSVALKSDLELGGVDQKFNLLVAREIQRNYFQEPQCTLTMPLLEGLDGIQKMSKSKDNYIGITEPSNIMFAKIMSISDSMMWRYYELILKYSLNTISNFKTEIIAGKNPRDFKIILAKKIVTRFHSKSAAKNALYDFIKRSKGEIPDNIPELEIHGAPFYIGNLLKKINLCPSISSALRMIEQRGIRVNGVIISDKNLQLNSGTFVLQVGKRKFIRVKLL</sequence>
<dbReference type="KEGG" id="dci:108253179"/>
<dbReference type="PROSITE" id="PS50889">
    <property type="entry name" value="S4"/>
    <property type="match status" value="1"/>
</dbReference>
<evidence type="ECO:0000256" key="8">
    <source>
        <dbReference type="ARBA" id="ARBA00022917"/>
    </source>
</evidence>
<dbReference type="Pfam" id="PF00579">
    <property type="entry name" value="tRNA-synt_1b"/>
    <property type="match status" value="1"/>
</dbReference>
<evidence type="ECO:0000256" key="10">
    <source>
        <dbReference type="ARBA" id="ARBA00033323"/>
    </source>
</evidence>
<evidence type="ECO:0000256" key="5">
    <source>
        <dbReference type="ARBA" id="ARBA00022741"/>
    </source>
</evidence>
<evidence type="ECO:0000256" key="7">
    <source>
        <dbReference type="ARBA" id="ARBA00022884"/>
    </source>
</evidence>
<evidence type="ECO:0000256" key="1">
    <source>
        <dbReference type="ARBA" id="ARBA00011738"/>
    </source>
</evidence>
<comment type="similarity">
    <text evidence="13">Belongs to the class-I aminoacyl-tRNA synthetase family.</text>
</comment>
<dbReference type="GO" id="GO:0006437">
    <property type="term" value="P:tyrosyl-tRNA aminoacylation"/>
    <property type="evidence" value="ECO:0007669"/>
    <property type="project" value="InterPro"/>
</dbReference>
<dbReference type="STRING" id="121845.A0A1S4EIZ5"/>
<evidence type="ECO:0000256" key="3">
    <source>
        <dbReference type="ARBA" id="ARBA00022490"/>
    </source>
</evidence>
<dbReference type="PaxDb" id="121845-A0A1S4EIZ5"/>
<comment type="subunit">
    <text evidence="1">Homodimer.</text>
</comment>
<dbReference type="InterPro" id="IPR001412">
    <property type="entry name" value="aa-tRNA-synth_I_CS"/>
</dbReference>
<evidence type="ECO:0000256" key="4">
    <source>
        <dbReference type="ARBA" id="ARBA00022598"/>
    </source>
</evidence>
<evidence type="ECO:0000256" key="12">
    <source>
        <dbReference type="PROSITE-ProRule" id="PRU00182"/>
    </source>
</evidence>
<dbReference type="InterPro" id="IPR002307">
    <property type="entry name" value="Tyr-tRNA-ligase"/>
</dbReference>
<protein>
    <recommendedName>
        <fullName evidence="2 13">Tyrosine--tRNA ligase</fullName>
        <ecNumber evidence="2 13">6.1.1.1</ecNumber>
    </recommendedName>
    <alternativeName>
        <fullName evidence="10 13">Tyrosyl-tRNA synthetase</fullName>
    </alternativeName>
</protein>
<evidence type="ECO:0000256" key="2">
    <source>
        <dbReference type="ARBA" id="ARBA00013160"/>
    </source>
</evidence>
<keyword evidence="15" id="KW-1185">Reference proteome</keyword>